<dbReference type="InterPro" id="IPR005632">
    <property type="entry name" value="Chaperone_Skp"/>
</dbReference>
<dbReference type="Gene3D" id="3.30.910.20">
    <property type="entry name" value="Skp domain"/>
    <property type="match status" value="1"/>
</dbReference>
<dbReference type="STRING" id="595494.Tola_2102"/>
<dbReference type="InterPro" id="IPR024930">
    <property type="entry name" value="Skp_dom_sf"/>
</dbReference>
<evidence type="ECO:0000313" key="5">
    <source>
        <dbReference type="Proteomes" id="UP000009073"/>
    </source>
</evidence>
<dbReference type="PIRSF" id="PIRSF002094">
    <property type="entry name" value="OMP26_Skp"/>
    <property type="match status" value="1"/>
</dbReference>
<proteinExistence type="inferred from homology"/>
<sequence length="172" mass="19319">MKTMMRVAALSVAMMSLGSVASVQAADADIAVVDIGKVLQEIPQRKAIESKLKSEFDSRVREMQRMETEGQTLAAKLKKDESFMSAAERTKSQRRLSELQAEFNVKAQALQEDQRRRFSEEQKNVIEKIKTAVDSIAKSEGYEMVLNRQAVLYTNDESDITTQVIQQVSKGN</sequence>
<keyword evidence="1 3" id="KW-0732">Signal</keyword>
<reference evidence="4 5" key="2">
    <citation type="journal article" date="2011" name="Stand. Genomic Sci.">
        <title>Complete genome sequence of Tolumonas auensis type strain (TA 4).</title>
        <authorList>
            <person name="Chertkov O."/>
            <person name="Copeland A."/>
            <person name="Lucas S."/>
            <person name="Lapidus A."/>
            <person name="Berry K.W."/>
            <person name="Detter J.C."/>
            <person name="Del Rio T.G."/>
            <person name="Hammon N."/>
            <person name="Dalin E."/>
            <person name="Tice H."/>
            <person name="Pitluck S."/>
            <person name="Richardson P."/>
            <person name="Bruce D."/>
            <person name="Goodwin L."/>
            <person name="Han C."/>
            <person name="Tapia R."/>
            <person name="Saunders E."/>
            <person name="Schmutz J."/>
            <person name="Brettin T."/>
            <person name="Larimer F."/>
            <person name="Land M."/>
            <person name="Hauser L."/>
            <person name="Spring S."/>
            <person name="Rohde M."/>
            <person name="Kyrpides N.C."/>
            <person name="Ivanova N."/>
            <person name="Goker M."/>
            <person name="Beller H.R."/>
            <person name="Klenk H.P."/>
            <person name="Woyke T."/>
        </authorList>
    </citation>
    <scope>NUCLEOTIDE SEQUENCE [LARGE SCALE GENOMIC DNA]</scope>
    <source>
        <strain evidence="5">DSM 9187 / TA4</strain>
    </source>
</reference>
<dbReference type="eggNOG" id="COG2825">
    <property type="taxonomic scope" value="Bacteria"/>
</dbReference>
<keyword evidence="5" id="KW-1185">Reference proteome</keyword>
<dbReference type="GO" id="GO:0051082">
    <property type="term" value="F:unfolded protein binding"/>
    <property type="evidence" value="ECO:0007669"/>
    <property type="project" value="InterPro"/>
</dbReference>
<name>C4L855_TOLAT</name>
<feature type="chain" id="PRO_5002940259" evidence="3">
    <location>
        <begin position="26"/>
        <end position="172"/>
    </location>
</feature>
<reference evidence="5" key="1">
    <citation type="submission" date="2009-05" db="EMBL/GenBank/DDBJ databases">
        <title>Complete sequence of Tolumonas auensis DSM 9187.</title>
        <authorList>
            <consortium name="US DOE Joint Genome Institute"/>
            <person name="Lucas S."/>
            <person name="Copeland A."/>
            <person name="Lapidus A."/>
            <person name="Glavina del Rio T."/>
            <person name="Tice H."/>
            <person name="Bruce D."/>
            <person name="Goodwin L."/>
            <person name="Pitluck S."/>
            <person name="Chertkov O."/>
            <person name="Brettin T."/>
            <person name="Detter J.C."/>
            <person name="Han C."/>
            <person name="Larimer F."/>
            <person name="Land M."/>
            <person name="Hauser L."/>
            <person name="Kyrpides N."/>
            <person name="Mikhailova N."/>
            <person name="Spring S."/>
            <person name="Beller H."/>
        </authorList>
    </citation>
    <scope>NUCLEOTIDE SEQUENCE [LARGE SCALE GENOMIC DNA]</scope>
    <source>
        <strain evidence="5">DSM 9187 / TA4</strain>
    </source>
</reference>
<dbReference type="GO" id="GO:0050821">
    <property type="term" value="P:protein stabilization"/>
    <property type="evidence" value="ECO:0007669"/>
    <property type="project" value="TreeGrafter"/>
</dbReference>
<gene>
    <name evidence="4" type="ordered locus">Tola_2102</name>
</gene>
<evidence type="ECO:0000256" key="3">
    <source>
        <dbReference type="SAM" id="SignalP"/>
    </source>
</evidence>
<evidence type="ECO:0000313" key="4">
    <source>
        <dbReference type="EMBL" id="ACQ93701.1"/>
    </source>
</evidence>
<dbReference type="HOGENOM" id="CLU_101388_2_1_6"/>
<comment type="similarity">
    <text evidence="2">Belongs to the skp family.</text>
</comment>
<feature type="signal peptide" evidence="3">
    <location>
        <begin position="1"/>
        <end position="25"/>
    </location>
</feature>
<evidence type="ECO:0000256" key="2">
    <source>
        <dbReference type="PIRNR" id="PIRNR002094"/>
    </source>
</evidence>
<dbReference type="SUPFAM" id="SSF111384">
    <property type="entry name" value="OmpH-like"/>
    <property type="match status" value="1"/>
</dbReference>
<dbReference type="AlphaFoldDB" id="C4L855"/>
<dbReference type="EMBL" id="CP001616">
    <property type="protein sequence ID" value="ACQ93701.1"/>
    <property type="molecule type" value="Genomic_DNA"/>
</dbReference>
<dbReference type="Proteomes" id="UP000009073">
    <property type="component" value="Chromosome"/>
</dbReference>
<dbReference type="GO" id="GO:0005829">
    <property type="term" value="C:cytosol"/>
    <property type="evidence" value="ECO:0007669"/>
    <property type="project" value="TreeGrafter"/>
</dbReference>
<protein>
    <submittedName>
        <fullName evidence="4">Outer membrane chaperone Skp (OmpH)</fullName>
    </submittedName>
</protein>
<dbReference type="PANTHER" id="PTHR35089">
    <property type="entry name" value="CHAPERONE PROTEIN SKP"/>
    <property type="match status" value="1"/>
</dbReference>
<organism evidence="4 5">
    <name type="scientific">Tolumonas auensis (strain DSM 9187 / NBRC 110442 / TA 4)</name>
    <dbReference type="NCBI Taxonomy" id="595494"/>
    <lineage>
        <taxon>Bacteria</taxon>
        <taxon>Pseudomonadati</taxon>
        <taxon>Pseudomonadota</taxon>
        <taxon>Gammaproteobacteria</taxon>
        <taxon>Aeromonadales</taxon>
        <taxon>Aeromonadaceae</taxon>
        <taxon>Tolumonas</taxon>
    </lineage>
</organism>
<evidence type="ECO:0000256" key="1">
    <source>
        <dbReference type="ARBA" id="ARBA00022729"/>
    </source>
</evidence>
<dbReference type="KEGG" id="tau:Tola_2102"/>
<dbReference type="Pfam" id="PF03938">
    <property type="entry name" value="OmpH"/>
    <property type="match status" value="1"/>
</dbReference>
<dbReference type="SMART" id="SM00935">
    <property type="entry name" value="OmpH"/>
    <property type="match status" value="1"/>
</dbReference>
<dbReference type="PANTHER" id="PTHR35089:SF1">
    <property type="entry name" value="CHAPERONE PROTEIN SKP"/>
    <property type="match status" value="1"/>
</dbReference>
<accession>C4L855</accession>